<feature type="non-terminal residue" evidence="1">
    <location>
        <position position="1"/>
    </location>
</feature>
<protein>
    <submittedName>
        <fullName evidence="1">Uncharacterized protein</fullName>
    </submittedName>
</protein>
<dbReference type="EMBL" id="BARW01032977">
    <property type="protein sequence ID" value="GAJ04840.1"/>
    <property type="molecule type" value="Genomic_DNA"/>
</dbReference>
<proteinExistence type="predicted"/>
<gene>
    <name evidence="1" type="ORF">S12H4_52056</name>
</gene>
<name>X1VE50_9ZZZZ</name>
<organism evidence="1">
    <name type="scientific">marine sediment metagenome</name>
    <dbReference type="NCBI Taxonomy" id="412755"/>
    <lineage>
        <taxon>unclassified sequences</taxon>
        <taxon>metagenomes</taxon>
        <taxon>ecological metagenomes</taxon>
    </lineage>
</organism>
<comment type="caution">
    <text evidence="1">The sequence shown here is derived from an EMBL/GenBank/DDBJ whole genome shotgun (WGS) entry which is preliminary data.</text>
</comment>
<dbReference type="AlphaFoldDB" id="X1VE50"/>
<reference evidence="1" key="1">
    <citation type="journal article" date="2014" name="Front. Microbiol.">
        <title>High frequency of phylogenetically diverse reductive dehalogenase-homologous genes in deep subseafloor sedimentary metagenomes.</title>
        <authorList>
            <person name="Kawai M."/>
            <person name="Futagami T."/>
            <person name="Toyoda A."/>
            <person name="Takaki Y."/>
            <person name="Nishi S."/>
            <person name="Hori S."/>
            <person name="Arai W."/>
            <person name="Tsubouchi T."/>
            <person name="Morono Y."/>
            <person name="Uchiyama I."/>
            <person name="Ito T."/>
            <person name="Fujiyama A."/>
            <person name="Inagaki F."/>
            <person name="Takami H."/>
        </authorList>
    </citation>
    <scope>NUCLEOTIDE SEQUENCE</scope>
    <source>
        <strain evidence="1">Expedition CK06-06</strain>
    </source>
</reference>
<sequence length="43" mass="5370">YFMGITFYHLNPNEIRNTIYDIRKKVLNFELWFLAFRFKLLAI</sequence>
<evidence type="ECO:0000313" key="1">
    <source>
        <dbReference type="EMBL" id="GAJ04840.1"/>
    </source>
</evidence>
<accession>X1VE50</accession>